<gene>
    <name evidence="2" type="ORF">JAAARDRAFT_117938</name>
</gene>
<evidence type="ECO:0000313" key="3">
    <source>
        <dbReference type="Proteomes" id="UP000027265"/>
    </source>
</evidence>
<dbReference type="AlphaFoldDB" id="A0A067QBF3"/>
<name>A0A067QBF3_9AGAM</name>
<dbReference type="HOGENOM" id="CLU_050250_3_0_1"/>
<dbReference type="Proteomes" id="UP000027265">
    <property type="component" value="Unassembled WGS sequence"/>
</dbReference>
<reference evidence="3" key="1">
    <citation type="journal article" date="2014" name="Proc. Natl. Acad. Sci. U.S.A.">
        <title>Extensive sampling of basidiomycete genomes demonstrates inadequacy of the white-rot/brown-rot paradigm for wood decay fungi.</title>
        <authorList>
            <person name="Riley R."/>
            <person name="Salamov A.A."/>
            <person name="Brown D.W."/>
            <person name="Nagy L.G."/>
            <person name="Floudas D."/>
            <person name="Held B.W."/>
            <person name="Levasseur A."/>
            <person name="Lombard V."/>
            <person name="Morin E."/>
            <person name="Otillar R."/>
            <person name="Lindquist E.A."/>
            <person name="Sun H."/>
            <person name="LaButti K.M."/>
            <person name="Schmutz J."/>
            <person name="Jabbour D."/>
            <person name="Luo H."/>
            <person name="Baker S.E."/>
            <person name="Pisabarro A.G."/>
            <person name="Walton J.D."/>
            <person name="Blanchette R.A."/>
            <person name="Henrissat B."/>
            <person name="Martin F."/>
            <person name="Cullen D."/>
            <person name="Hibbett D.S."/>
            <person name="Grigoriev I.V."/>
        </authorList>
    </citation>
    <scope>NUCLEOTIDE SEQUENCE [LARGE SCALE GENOMIC DNA]</scope>
    <source>
        <strain evidence="3">MUCL 33604</strain>
    </source>
</reference>
<dbReference type="EMBL" id="KL197709">
    <property type="protein sequence ID" value="KDQ64398.1"/>
    <property type="molecule type" value="Genomic_DNA"/>
</dbReference>
<feature type="compositionally biased region" description="Basic and acidic residues" evidence="1">
    <location>
        <begin position="1"/>
        <end position="38"/>
    </location>
</feature>
<evidence type="ECO:0000313" key="2">
    <source>
        <dbReference type="EMBL" id="KDQ64398.1"/>
    </source>
</evidence>
<sequence length="273" mass="33374">MWKEKEDQDSKWAEERKSHQREEQAWGEEKRERDRKWAQESLSHQQEHRRWEEEQRDQDRKWAQERLSHQDERDKWNKEKQQEDNERAHERNEWEGERQRWADNVRRHQEEWEHWEKERNRVRWGEPQGDERCTAYETRFYTATLAYLPPSMHWMQACMETPIEIHGVRVDSPESCEKRGSNIVGRWKVNFDEPACRTYWETFSDTGCVSDGSRKRRIEARLENLRPEYDWVEMCATTPAEIRGTHYSGPTYCHPRSGWTGMTGIWEIDDESC</sequence>
<evidence type="ECO:0000256" key="1">
    <source>
        <dbReference type="SAM" id="MobiDB-lite"/>
    </source>
</evidence>
<keyword evidence="3" id="KW-1185">Reference proteome</keyword>
<feature type="region of interest" description="Disordered" evidence="1">
    <location>
        <begin position="1"/>
        <end position="97"/>
    </location>
</feature>
<feature type="compositionally biased region" description="Basic and acidic residues" evidence="1">
    <location>
        <begin position="45"/>
        <end position="97"/>
    </location>
</feature>
<protein>
    <submittedName>
        <fullName evidence="2">Uncharacterized protein</fullName>
    </submittedName>
</protein>
<organism evidence="2 3">
    <name type="scientific">Jaapia argillacea MUCL 33604</name>
    <dbReference type="NCBI Taxonomy" id="933084"/>
    <lineage>
        <taxon>Eukaryota</taxon>
        <taxon>Fungi</taxon>
        <taxon>Dikarya</taxon>
        <taxon>Basidiomycota</taxon>
        <taxon>Agaricomycotina</taxon>
        <taxon>Agaricomycetes</taxon>
        <taxon>Agaricomycetidae</taxon>
        <taxon>Jaapiales</taxon>
        <taxon>Jaapiaceae</taxon>
        <taxon>Jaapia</taxon>
    </lineage>
</organism>
<accession>A0A067QBF3</accession>
<proteinExistence type="predicted"/>
<dbReference type="InParanoid" id="A0A067QBF3"/>
<dbReference type="OrthoDB" id="3153758at2759"/>